<reference evidence="3 4" key="1">
    <citation type="journal article" date="2011" name="J. Bacteriol.">
        <title>Complete genome of the cellulolytic ruminal bacterium Ruminococcus albus 7.</title>
        <authorList>
            <person name="Suen G."/>
            <person name="Stevenson D.M."/>
            <person name="Bruce D.C."/>
            <person name="Chertkov O."/>
            <person name="Copeland A."/>
            <person name="Cheng J.F."/>
            <person name="Detter C."/>
            <person name="Detter J.C."/>
            <person name="Goodwin L.A."/>
            <person name="Han C.S."/>
            <person name="Hauser L.J."/>
            <person name="Ivanova N.N."/>
            <person name="Kyrpides N.C."/>
            <person name="Land M.L."/>
            <person name="Lapidus A."/>
            <person name="Lucas S."/>
            <person name="Ovchinnikova G."/>
            <person name="Pitluck S."/>
            <person name="Tapia R."/>
            <person name="Woyke T."/>
            <person name="Boyum J."/>
            <person name="Mead D."/>
            <person name="Weimer P.J."/>
        </authorList>
    </citation>
    <scope>NUCLEOTIDE SEQUENCE [LARGE SCALE GENOMIC DNA]</scope>
    <source>
        <strain evidence="4">ATCC 27210 / DSM 20455 / JCM 14654 / NCDO 2250 / 7</strain>
    </source>
</reference>
<feature type="transmembrane region" description="Helical" evidence="1">
    <location>
        <begin position="282"/>
        <end position="300"/>
    </location>
</feature>
<gene>
    <name evidence="3" type="ordered locus">Rumal_3031</name>
</gene>
<keyword evidence="1" id="KW-0812">Transmembrane</keyword>
<dbReference type="InterPro" id="IPR029787">
    <property type="entry name" value="Nucleotide_cyclase"/>
</dbReference>
<feature type="domain" description="GGDEF" evidence="2">
    <location>
        <begin position="343"/>
        <end position="484"/>
    </location>
</feature>
<evidence type="ECO:0000313" key="4">
    <source>
        <dbReference type="Proteomes" id="UP000006919"/>
    </source>
</evidence>
<evidence type="ECO:0000313" key="3">
    <source>
        <dbReference type="EMBL" id="ADU23496.1"/>
    </source>
</evidence>
<dbReference type="InterPro" id="IPR000160">
    <property type="entry name" value="GGDEF_dom"/>
</dbReference>
<dbReference type="RefSeq" id="WP_013499605.1">
    <property type="nucleotide sequence ID" value="NC_014833.1"/>
</dbReference>
<dbReference type="Proteomes" id="UP000006919">
    <property type="component" value="Chromosome"/>
</dbReference>
<dbReference type="HOGENOM" id="CLU_556519_0_0_9"/>
<name>E6UEA6_RUMA7</name>
<dbReference type="eggNOG" id="COG2199">
    <property type="taxonomic scope" value="Bacteria"/>
</dbReference>
<dbReference type="STRING" id="697329.Rumal_3031"/>
<evidence type="ECO:0000259" key="2">
    <source>
        <dbReference type="PROSITE" id="PS50887"/>
    </source>
</evidence>
<protein>
    <recommendedName>
        <fullName evidence="2">GGDEF domain-containing protein</fullName>
    </recommendedName>
</protein>
<dbReference type="PROSITE" id="PS50887">
    <property type="entry name" value="GGDEF"/>
    <property type="match status" value="1"/>
</dbReference>
<sequence>MEKESKEKLKHSTRSVIIIMILIMAAVCALCLGYMSYVHYDKQLEYEAELLRNSAEQSASVLDMHFKKLEDASVIVLADEGLMSFDAANFSTGSEYDNSLRLADLKKNVTALSFIDNYCDFTLIYRNDAAAGRLSDGTKELLCDKESKVYPLLKDQLGDKRRVWVTGIKDDPAKVFYISQANDNVVFLGGFYTEELRYLVKDAQRIKDSKLVLMSDSGRDVMTICNTKKELEIETTSSDSCVVIKDTAIQAEKTLSNGWHLVIVKDMSEVNEFYKKLELETAVALMLVLIMTLTLFFINFRNDPSLGAVASIAPEVDMLTGIINAEEAENIIADKLETCVTGATMMIAIARITNLDEVRRKYRTSGYNGTIIKTYRGLAEYLGTDSADSKNILGRTGEGEFLIMADYTQYDLFKANDELKKGLVELSEALNSVYLATPDDIHICVGAAVYPNNSTDYDELYSMAEKALQEAINDDEKSYAIYKKEKSAHK</sequence>
<dbReference type="InterPro" id="IPR043128">
    <property type="entry name" value="Rev_trsase/Diguanyl_cyclase"/>
</dbReference>
<proteinExistence type="predicted"/>
<accession>E6UEA6</accession>
<dbReference type="EMBL" id="CP002403">
    <property type="protein sequence ID" value="ADU23496.1"/>
    <property type="molecule type" value="Genomic_DNA"/>
</dbReference>
<dbReference type="KEGG" id="ral:Rumal_3031"/>
<evidence type="ECO:0000256" key="1">
    <source>
        <dbReference type="SAM" id="Phobius"/>
    </source>
</evidence>
<dbReference type="SUPFAM" id="SSF55073">
    <property type="entry name" value="Nucleotide cyclase"/>
    <property type="match status" value="1"/>
</dbReference>
<feature type="transmembrane region" description="Helical" evidence="1">
    <location>
        <begin position="16"/>
        <end position="37"/>
    </location>
</feature>
<dbReference type="AlphaFoldDB" id="E6UEA6"/>
<dbReference type="Pfam" id="PF00990">
    <property type="entry name" value="GGDEF"/>
    <property type="match status" value="1"/>
</dbReference>
<keyword evidence="1" id="KW-0472">Membrane</keyword>
<keyword evidence="1" id="KW-1133">Transmembrane helix</keyword>
<dbReference type="Gene3D" id="3.30.70.270">
    <property type="match status" value="1"/>
</dbReference>
<organism evidence="3 4">
    <name type="scientific">Ruminococcus albus (strain ATCC 27210 / DSM 20455 / JCM 14654 / NCDO 2250 / 7)</name>
    <dbReference type="NCBI Taxonomy" id="697329"/>
    <lineage>
        <taxon>Bacteria</taxon>
        <taxon>Bacillati</taxon>
        <taxon>Bacillota</taxon>
        <taxon>Clostridia</taxon>
        <taxon>Eubacteriales</taxon>
        <taxon>Oscillospiraceae</taxon>
        <taxon>Ruminococcus</taxon>
    </lineage>
</organism>